<proteinExistence type="predicted"/>
<dbReference type="InterPro" id="IPR002347">
    <property type="entry name" value="SDR_fam"/>
</dbReference>
<dbReference type="EMBL" id="JANBTW010000077">
    <property type="protein sequence ID" value="KAJ2672774.1"/>
    <property type="molecule type" value="Genomic_DNA"/>
</dbReference>
<organism evidence="1 2">
    <name type="scientific">Coemansia spiralis</name>
    <dbReference type="NCBI Taxonomy" id="417178"/>
    <lineage>
        <taxon>Eukaryota</taxon>
        <taxon>Fungi</taxon>
        <taxon>Fungi incertae sedis</taxon>
        <taxon>Zoopagomycota</taxon>
        <taxon>Kickxellomycotina</taxon>
        <taxon>Kickxellomycetes</taxon>
        <taxon>Kickxellales</taxon>
        <taxon>Kickxellaceae</taxon>
        <taxon>Coemansia</taxon>
    </lineage>
</organism>
<dbReference type="AlphaFoldDB" id="A0A9W8FZF6"/>
<dbReference type="Gene3D" id="3.40.50.720">
    <property type="entry name" value="NAD(P)-binding Rossmann-like Domain"/>
    <property type="match status" value="1"/>
</dbReference>
<gene>
    <name evidence="1" type="ORF">GGI25_004969</name>
</gene>
<evidence type="ECO:0000313" key="2">
    <source>
        <dbReference type="Proteomes" id="UP001151518"/>
    </source>
</evidence>
<accession>A0A9W8FZF6</accession>
<comment type="caution">
    <text evidence="1">The sequence shown here is derived from an EMBL/GenBank/DDBJ whole genome shotgun (WGS) entry which is preliminary data.</text>
</comment>
<sequence>MDSTDQNNSPMVIITRAGSRIGAQTTINFLRNNTTVLATGSNLTRLQQAVNRLPQKNNFIALASDQLVEHLEASESPLAAIIFNIGHTNQTHMESAFDRWTQLQRDLVSDLPLFHQIRHILRKHKARVIHVASIDDVQCELPTQVALVAIKTAVNMLTAEVAIIEPRITSLAVHPSFAALGRMLKQDRSEEEEEEASDLKPAGDLIVDLALTADRSMSGKYFMYSEPSTQIH</sequence>
<dbReference type="Proteomes" id="UP001151518">
    <property type="component" value="Unassembled WGS sequence"/>
</dbReference>
<evidence type="ECO:0000313" key="1">
    <source>
        <dbReference type="EMBL" id="KAJ2672774.1"/>
    </source>
</evidence>
<reference evidence="1" key="1">
    <citation type="submission" date="2022-07" db="EMBL/GenBank/DDBJ databases">
        <title>Phylogenomic reconstructions and comparative analyses of Kickxellomycotina fungi.</title>
        <authorList>
            <person name="Reynolds N.K."/>
            <person name="Stajich J.E."/>
            <person name="Barry K."/>
            <person name="Grigoriev I.V."/>
            <person name="Crous P."/>
            <person name="Smith M.E."/>
        </authorList>
    </citation>
    <scope>NUCLEOTIDE SEQUENCE</scope>
    <source>
        <strain evidence="1">NRRL 3115</strain>
    </source>
</reference>
<dbReference type="OrthoDB" id="5545019at2759"/>
<protein>
    <submittedName>
        <fullName evidence="1">Uncharacterized protein</fullName>
    </submittedName>
</protein>
<dbReference type="Pfam" id="PF00106">
    <property type="entry name" value="adh_short"/>
    <property type="match status" value="1"/>
</dbReference>
<dbReference type="SUPFAM" id="SSF51735">
    <property type="entry name" value="NAD(P)-binding Rossmann-fold domains"/>
    <property type="match status" value="1"/>
</dbReference>
<name>A0A9W8FZF6_9FUNG</name>
<dbReference type="InterPro" id="IPR036291">
    <property type="entry name" value="NAD(P)-bd_dom_sf"/>
</dbReference>